<reference evidence="1 2" key="1">
    <citation type="journal article" date="2016" name="Nat. Commun.">
        <title>Thousands of microbial genomes shed light on interconnected biogeochemical processes in an aquifer system.</title>
        <authorList>
            <person name="Anantharaman K."/>
            <person name="Brown C.T."/>
            <person name="Hug L.A."/>
            <person name="Sharon I."/>
            <person name="Castelle C.J."/>
            <person name="Probst A.J."/>
            <person name="Thomas B.C."/>
            <person name="Singh A."/>
            <person name="Wilkins M.J."/>
            <person name="Karaoz U."/>
            <person name="Brodie E.L."/>
            <person name="Williams K.H."/>
            <person name="Hubbard S.S."/>
            <person name="Banfield J.F."/>
        </authorList>
    </citation>
    <scope>NUCLEOTIDE SEQUENCE [LARGE SCALE GENOMIC DNA]</scope>
</reference>
<dbReference type="AlphaFoldDB" id="A0A1F8EGV4"/>
<evidence type="ECO:0000313" key="1">
    <source>
        <dbReference type="EMBL" id="OGN00062.1"/>
    </source>
</evidence>
<dbReference type="SUPFAM" id="SSF82171">
    <property type="entry name" value="DPP6 N-terminal domain-like"/>
    <property type="match status" value="1"/>
</dbReference>
<sequence length="380" mass="42840">MKRNIFLRFLIVFLALTAFLVGYLVIRGDGPVSPQSKTGTILDKFDNNKQLTTSDPKLAEEEPFVVADRKVVSITNSPDKKGVIYFEKNTGKLFEFNFETKQELAISDIMLPNFMSAIWSPADREAIGYFASNTSAIFKYLNTKTNQEVPLDQNIRSAAFSPTGDLIAYYYADPNNSPDISSEELDQNGLPGPATIEPNKIFIAQPDGTYPKKILNTRLEDIKLSWPTEEWLVFKTPASEIFLLNKEGGLNKFLESQHLLEEKWSRSGKKMLYSTLSDDMEIAEPVLWVKELDSRSKKYLETGGNASRCVWSIDDINIFCALAESPSADEIYLINTSDGSRKFIFDPETSIKELLLSSSEDYLLFVSASNERLYAIKISD</sequence>
<protein>
    <recommendedName>
        <fullName evidence="3">Dipeptidylpeptidase IV N-terminal domain-containing protein</fullName>
    </recommendedName>
</protein>
<accession>A0A1F8EGV4</accession>
<dbReference type="Proteomes" id="UP000177594">
    <property type="component" value="Unassembled WGS sequence"/>
</dbReference>
<dbReference type="Gene3D" id="2.120.10.30">
    <property type="entry name" value="TolB, C-terminal domain"/>
    <property type="match status" value="1"/>
</dbReference>
<name>A0A1F8EGV4_9BACT</name>
<dbReference type="InterPro" id="IPR011042">
    <property type="entry name" value="6-blade_b-propeller_TolB-like"/>
</dbReference>
<proteinExistence type="predicted"/>
<gene>
    <name evidence="1" type="ORF">A2817_00555</name>
</gene>
<evidence type="ECO:0008006" key="3">
    <source>
        <dbReference type="Google" id="ProtNLM"/>
    </source>
</evidence>
<dbReference type="EMBL" id="MGIZ01000004">
    <property type="protein sequence ID" value="OGN00062.1"/>
    <property type="molecule type" value="Genomic_DNA"/>
</dbReference>
<comment type="caution">
    <text evidence="1">The sequence shown here is derived from an EMBL/GenBank/DDBJ whole genome shotgun (WGS) entry which is preliminary data.</text>
</comment>
<organism evidence="1 2">
    <name type="scientific">Candidatus Yanofskybacteria bacterium RIFCSPHIGHO2_01_FULL_39_8b</name>
    <dbReference type="NCBI Taxonomy" id="1802659"/>
    <lineage>
        <taxon>Bacteria</taxon>
        <taxon>Candidatus Yanofskyibacteriota</taxon>
    </lineage>
</organism>
<evidence type="ECO:0000313" key="2">
    <source>
        <dbReference type="Proteomes" id="UP000177594"/>
    </source>
</evidence>